<evidence type="ECO:0000256" key="1">
    <source>
        <dbReference type="SAM" id="MobiDB-lite"/>
    </source>
</evidence>
<dbReference type="AlphaFoldDB" id="A0AAV4XSZ1"/>
<gene>
    <name evidence="2" type="ORF">CEXT_563631</name>
</gene>
<comment type="caution">
    <text evidence="2">The sequence shown here is derived from an EMBL/GenBank/DDBJ whole genome shotgun (WGS) entry which is preliminary data.</text>
</comment>
<evidence type="ECO:0000313" key="2">
    <source>
        <dbReference type="EMBL" id="GIY97295.1"/>
    </source>
</evidence>
<sequence length="102" mass="12060">MRDVPRVVRKHSTTPWDRRPSLKRHPAPQLAESQRNTFTSMLKNSTASDLQKLSTHFKLGNLLENRHLLANLDNLPNSIVEISCYFHYLSTDWDIWKYKLRN</sequence>
<organism evidence="2 3">
    <name type="scientific">Caerostris extrusa</name>
    <name type="common">Bark spider</name>
    <name type="synonym">Caerostris bankana</name>
    <dbReference type="NCBI Taxonomy" id="172846"/>
    <lineage>
        <taxon>Eukaryota</taxon>
        <taxon>Metazoa</taxon>
        <taxon>Ecdysozoa</taxon>
        <taxon>Arthropoda</taxon>
        <taxon>Chelicerata</taxon>
        <taxon>Arachnida</taxon>
        <taxon>Araneae</taxon>
        <taxon>Araneomorphae</taxon>
        <taxon>Entelegynae</taxon>
        <taxon>Araneoidea</taxon>
        <taxon>Araneidae</taxon>
        <taxon>Caerostris</taxon>
    </lineage>
</organism>
<protein>
    <submittedName>
        <fullName evidence="2">Uncharacterized protein</fullName>
    </submittedName>
</protein>
<feature type="region of interest" description="Disordered" evidence="1">
    <location>
        <begin position="1"/>
        <end position="34"/>
    </location>
</feature>
<name>A0AAV4XSZ1_CAEEX</name>
<proteinExistence type="predicted"/>
<reference evidence="2 3" key="1">
    <citation type="submission" date="2021-06" db="EMBL/GenBank/DDBJ databases">
        <title>Caerostris extrusa draft genome.</title>
        <authorList>
            <person name="Kono N."/>
            <person name="Arakawa K."/>
        </authorList>
    </citation>
    <scope>NUCLEOTIDE SEQUENCE [LARGE SCALE GENOMIC DNA]</scope>
</reference>
<dbReference type="Proteomes" id="UP001054945">
    <property type="component" value="Unassembled WGS sequence"/>
</dbReference>
<keyword evidence="3" id="KW-1185">Reference proteome</keyword>
<evidence type="ECO:0000313" key="3">
    <source>
        <dbReference type="Proteomes" id="UP001054945"/>
    </source>
</evidence>
<dbReference type="EMBL" id="BPLR01000764">
    <property type="protein sequence ID" value="GIY97295.1"/>
    <property type="molecule type" value="Genomic_DNA"/>
</dbReference>
<accession>A0AAV4XSZ1</accession>